<reference evidence="1" key="1">
    <citation type="submission" date="2016-06" db="UniProtKB">
        <authorList>
            <consortium name="WormBaseParasite"/>
        </authorList>
    </citation>
    <scope>IDENTIFICATION</scope>
</reference>
<name>A0A183BAT7_9TREM</name>
<dbReference type="WBParaSite" id="ECPE_0001636501-mRNA-1">
    <property type="protein sequence ID" value="ECPE_0001636501-mRNA-1"/>
    <property type="gene ID" value="ECPE_0001636501"/>
</dbReference>
<evidence type="ECO:0000313" key="1">
    <source>
        <dbReference type="WBParaSite" id="ECPE_0001636501-mRNA-1"/>
    </source>
</evidence>
<proteinExistence type="predicted"/>
<accession>A0A183BAT7</accession>
<organism evidence="1">
    <name type="scientific">Echinostoma caproni</name>
    <dbReference type="NCBI Taxonomy" id="27848"/>
    <lineage>
        <taxon>Eukaryota</taxon>
        <taxon>Metazoa</taxon>
        <taxon>Spiralia</taxon>
        <taxon>Lophotrochozoa</taxon>
        <taxon>Platyhelminthes</taxon>
        <taxon>Trematoda</taxon>
        <taxon>Digenea</taxon>
        <taxon>Plagiorchiida</taxon>
        <taxon>Echinostomata</taxon>
        <taxon>Echinostomatoidea</taxon>
        <taxon>Echinostomatidae</taxon>
        <taxon>Echinostoma</taxon>
    </lineage>
</organism>
<sequence>LTNSPGLCVFDGTPGDRLRFLSLWNDAELTQVDLKLLTSLQKQLPKLCTDLESHTAHRASKFRELYGLVCGSSPVALKDFGGSVV</sequence>
<protein>
    <submittedName>
        <fullName evidence="1">GCFC domain-containing protein</fullName>
    </submittedName>
</protein>
<dbReference type="AlphaFoldDB" id="A0A183BAT7"/>